<proteinExistence type="inferred from homology"/>
<protein>
    <recommendedName>
        <fullName evidence="2">adenylate kinase</fullName>
        <ecNumber evidence="2">2.7.4.3</ecNumber>
    </recommendedName>
</protein>
<evidence type="ECO:0000256" key="3">
    <source>
        <dbReference type="ARBA" id="ARBA00022679"/>
    </source>
</evidence>
<dbReference type="AlphaFoldDB" id="A0A7S2T0T6"/>
<evidence type="ECO:0000256" key="1">
    <source>
        <dbReference type="ARBA" id="ARBA00007220"/>
    </source>
</evidence>
<feature type="compositionally biased region" description="Acidic residues" evidence="6">
    <location>
        <begin position="388"/>
        <end position="403"/>
    </location>
</feature>
<feature type="compositionally biased region" description="Acidic residues" evidence="6">
    <location>
        <begin position="561"/>
        <end position="571"/>
    </location>
</feature>
<dbReference type="EC" id="2.7.4.3" evidence="2"/>
<dbReference type="SUPFAM" id="SSF52540">
    <property type="entry name" value="P-loop containing nucleoside triphosphate hydrolases"/>
    <property type="match status" value="1"/>
</dbReference>
<dbReference type="GO" id="GO:0005524">
    <property type="term" value="F:ATP binding"/>
    <property type="evidence" value="ECO:0007669"/>
    <property type="project" value="InterPro"/>
</dbReference>
<sequence length="671" mass="73802">MKVSLAPIESHVLKVAGEDFKAREYEVVEIRQEELEGASETSVQNVVENTDYLVVDIALAPSFVRALVRLERSKPELFAGKVVVGLTSVVSWGQTLGEKVSDADETRRTPIPGALKLLELERLLMSCECSQVLCHGILYGSGECHAGLKHLFDQAFREGTVTLYGEGGANIPLVNVKDVVQFLDLIVASKLTKKYCLVVDEVENTLKEVTETIAASFGAKVETASLEDAIFLEEKKVDHLFLNLKPECTKVDDYVFQFSGGLASEMKAISAEYTASLGYSPHAFFLSGPPGSGKTYFAKTLCEKFGLEYVSKEVVEAMAKEKEGTEEEEGESNDENKLLTSFREIMDKPNIENKGYVLDGYPATIQEALELFPNADFQEKEKEKEEETQSSEGEEEPSPEAEAEETKKHLYPNVSIYVKADDPVLQERSAASGAADFTGRYTAFKKSSDEDKKQFQDLLKKLDENAKEQDGVEKSGEEVSTRAAVDEIAQSNGLGAYFAFMGSKFFDFDNNRKEVAPVDPTEEGEKSEEAEGEKAEAEEPEPEFSPIESLLAKIEGKTDESSEEAQGDPEEEAPKEAEEPGEATEKEEAAAQPEQKEALKEAETVDTDVSQLEELEVLIKPVKAYLASELAPAISEGFIKLVEAKPEDPVQFLGEFLVKQSESMTAELSSS</sequence>
<gene>
    <name evidence="7" type="ORF">CPRI1469_LOCUS4163</name>
</gene>
<reference evidence="7" key="1">
    <citation type="submission" date="2021-01" db="EMBL/GenBank/DDBJ databases">
        <authorList>
            <person name="Corre E."/>
            <person name="Pelletier E."/>
            <person name="Niang G."/>
            <person name="Scheremetjew M."/>
            <person name="Finn R."/>
            <person name="Kale V."/>
            <person name="Holt S."/>
            <person name="Cochrane G."/>
            <person name="Meng A."/>
            <person name="Brown T."/>
            <person name="Cohen L."/>
        </authorList>
    </citation>
    <scope>NUCLEOTIDE SEQUENCE</scope>
    <source>
        <strain evidence="7">CCMP1205</strain>
    </source>
</reference>
<evidence type="ECO:0000313" key="7">
    <source>
        <dbReference type="EMBL" id="CAD9715309.1"/>
    </source>
</evidence>
<dbReference type="Gene3D" id="1.20.890.10">
    <property type="entry name" value="cAMP-dependent protein kinase regulatory subunit, dimerization-anchoring domain"/>
    <property type="match status" value="1"/>
</dbReference>
<feature type="compositionally biased region" description="Basic and acidic residues" evidence="6">
    <location>
        <begin position="572"/>
        <end position="603"/>
    </location>
</feature>
<dbReference type="InterPro" id="IPR007858">
    <property type="entry name" value="Dpy-30_motif"/>
</dbReference>
<comment type="similarity">
    <text evidence="1">Belongs to the adenylate kinase family.</text>
</comment>
<dbReference type="Pfam" id="PF13207">
    <property type="entry name" value="AAA_17"/>
    <property type="match status" value="1"/>
</dbReference>
<evidence type="ECO:0000256" key="6">
    <source>
        <dbReference type="SAM" id="MobiDB-lite"/>
    </source>
</evidence>
<dbReference type="CDD" id="cd22967">
    <property type="entry name" value="DD_AK7"/>
    <property type="match status" value="1"/>
</dbReference>
<keyword evidence="5" id="KW-0418">Kinase</keyword>
<name>A0A7S2T0T6_9CHLO</name>
<dbReference type="Gene3D" id="3.40.50.300">
    <property type="entry name" value="P-loop containing nucleotide triphosphate hydrolases"/>
    <property type="match status" value="1"/>
</dbReference>
<dbReference type="EMBL" id="HBHL01006487">
    <property type="protein sequence ID" value="CAD9715309.1"/>
    <property type="molecule type" value="Transcribed_RNA"/>
</dbReference>
<feature type="compositionally biased region" description="Basic and acidic residues" evidence="6">
    <location>
        <begin position="523"/>
        <end position="537"/>
    </location>
</feature>
<accession>A0A7S2T0T6</accession>
<keyword evidence="3" id="KW-0808">Transferase</keyword>
<evidence type="ECO:0000256" key="2">
    <source>
        <dbReference type="ARBA" id="ARBA00012955"/>
    </source>
</evidence>
<feature type="region of interest" description="Disordered" evidence="6">
    <location>
        <begin position="374"/>
        <end position="409"/>
    </location>
</feature>
<dbReference type="PANTHER" id="PTHR23359">
    <property type="entry name" value="NUCLEOTIDE KINASE"/>
    <property type="match status" value="1"/>
</dbReference>
<feature type="region of interest" description="Disordered" evidence="6">
    <location>
        <begin position="509"/>
        <end position="608"/>
    </location>
</feature>
<evidence type="ECO:0000256" key="4">
    <source>
        <dbReference type="ARBA" id="ARBA00022741"/>
    </source>
</evidence>
<dbReference type="GO" id="GO:0004017">
    <property type="term" value="F:AMP kinase activity"/>
    <property type="evidence" value="ECO:0007669"/>
    <property type="project" value="UniProtKB-EC"/>
</dbReference>
<keyword evidence="4" id="KW-0547">Nucleotide-binding</keyword>
<dbReference type="InterPro" id="IPR027417">
    <property type="entry name" value="P-loop_NTPase"/>
</dbReference>
<dbReference type="InterPro" id="IPR000850">
    <property type="entry name" value="Adenylat/UMP-CMP_kin"/>
</dbReference>
<feature type="compositionally biased region" description="Basic and acidic residues" evidence="6">
    <location>
        <begin position="377"/>
        <end position="387"/>
    </location>
</feature>
<evidence type="ECO:0000256" key="5">
    <source>
        <dbReference type="ARBA" id="ARBA00022777"/>
    </source>
</evidence>
<dbReference type="InterPro" id="IPR047499">
    <property type="entry name" value="DD_AK7"/>
</dbReference>
<dbReference type="Pfam" id="PF05186">
    <property type="entry name" value="Dpy-30"/>
    <property type="match status" value="1"/>
</dbReference>
<dbReference type="Gene3D" id="3.40.50.720">
    <property type="entry name" value="NAD(P)-binding Rossmann-like Domain"/>
    <property type="match status" value="1"/>
</dbReference>
<organism evidence="7">
    <name type="scientific">Chloropicon primus</name>
    <dbReference type="NCBI Taxonomy" id="1764295"/>
    <lineage>
        <taxon>Eukaryota</taxon>
        <taxon>Viridiplantae</taxon>
        <taxon>Chlorophyta</taxon>
        <taxon>Chloropicophyceae</taxon>
        <taxon>Chloropicales</taxon>
        <taxon>Chloropicaceae</taxon>
        <taxon>Chloropicon</taxon>
    </lineage>
</organism>